<gene>
    <name evidence="2" type="ORF">CCMP2556_LOCUS24212</name>
    <name evidence="3" type="ORF">CCMP2556_LOCUS51768</name>
</gene>
<proteinExistence type="predicted"/>
<sequence>MMTARRVCLVALALGGIRAETENASCEPLALLQHQANHDQNHPCAEGVHLCRLREAVQRAPDGTQIDQKWEATRWEWDPALGQKKVGSPHAIQNRRIIAMVEAIRSYGTALSSQLAKKEREVEEMQKLKNLPNPWISFFLEMGLGALFGPVSGALSRIPLIENLNPGTAQDMMKYDQDNVNDMLVTFHKSSAKDFLNSMGQEFRLLASNLTAHLSHFTEEELYSLYISYAPEVASQAKIKEMVDSAFDVWDTQVNGLGWHTETDAEKRQESEWNLYNYWEGIAEVKMDIVPDGGWLEDHPKHSEDWKKLLVNPYARVRNEGTKRFNSGKTYPPEFVAAVDEWTYPGLKDAEGVPRPKVPKSYLGTWSGPVFSRKNCDGQCCQTVDVCDCPTCKQSSLSVSFSEIFNLNKQGNKPGEECSSDGDCMTKACAWSGKGDSLKKRCCVDEDSYAHYGFEGFYCKDQPNGWACDEDVVCAEGLRCLTSGSGHSVCTEPGSKLKAGGLCHDQDSLCETGKCSRVGSPNWEWQCCVSEDDYASFGFNQWCVNQQVGYPCDVKAVCARGLECKYIPPTKGGYHGMKYSCQLP</sequence>
<evidence type="ECO:0000256" key="1">
    <source>
        <dbReference type="SAM" id="SignalP"/>
    </source>
</evidence>
<evidence type="ECO:0000313" key="2">
    <source>
        <dbReference type="EMBL" id="CAK9046615.1"/>
    </source>
</evidence>
<keyword evidence="4" id="KW-1185">Reference proteome</keyword>
<feature type="signal peptide" evidence="1">
    <location>
        <begin position="1"/>
        <end position="19"/>
    </location>
</feature>
<accession>A0ABP0SGR9</accession>
<dbReference type="EMBL" id="CAXAMN010015780">
    <property type="protein sequence ID" value="CAK9046615.1"/>
    <property type="molecule type" value="Genomic_DNA"/>
</dbReference>
<reference evidence="3 4" key="1">
    <citation type="submission" date="2024-02" db="EMBL/GenBank/DDBJ databases">
        <authorList>
            <person name="Chen Y."/>
            <person name="Shah S."/>
            <person name="Dougan E. K."/>
            <person name="Thang M."/>
            <person name="Chan C."/>
        </authorList>
    </citation>
    <scope>NUCLEOTIDE SEQUENCE [LARGE SCALE GENOMIC DNA]</scope>
</reference>
<evidence type="ECO:0000313" key="3">
    <source>
        <dbReference type="EMBL" id="CAK9111565.1"/>
    </source>
</evidence>
<feature type="chain" id="PRO_5045029583" evidence="1">
    <location>
        <begin position="20"/>
        <end position="584"/>
    </location>
</feature>
<protein>
    <submittedName>
        <fullName evidence="3">Uncharacterized protein</fullName>
    </submittedName>
</protein>
<name>A0ABP0SGR9_9DINO</name>
<dbReference type="EMBL" id="CAXAMN010027583">
    <property type="protein sequence ID" value="CAK9111565.1"/>
    <property type="molecule type" value="Genomic_DNA"/>
</dbReference>
<evidence type="ECO:0000313" key="4">
    <source>
        <dbReference type="Proteomes" id="UP001642484"/>
    </source>
</evidence>
<organism evidence="3 4">
    <name type="scientific">Durusdinium trenchii</name>
    <dbReference type="NCBI Taxonomy" id="1381693"/>
    <lineage>
        <taxon>Eukaryota</taxon>
        <taxon>Sar</taxon>
        <taxon>Alveolata</taxon>
        <taxon>Dinophyceae</taxon>
        <taxon>Suessiales</taxon>
        <taxon>Symbiodiniaceae</taxon>
        <taxon>Durusdinium</taxon>
    </lineage>
</organism>
<comment type="caution">
    <text evidence="3">The sequence shown here is derived from an EMBL/GenBank/DDBJ whole genome shotgun (WGS) entry which is preliminary data.</text>
</comment>
<dbReference type="Proteomes" id="UP001642484">
    <property type="component" value="Unassembled WGS sequence"/>
</dbReference>
<keyword evidence="1" id="KW-0732">Signal</keyword>